<dbReference type="GO" id="GO:0045945">
    <property type="term" value="P:positive regulation of transcription by RNA polymerase III"/>
    <property type="evidence" value="ECO:0007669"/>
    <property type="project" value="TreeGrafter"/>
</dbReference>
<organism evidence="3 4">
    <name type="scientific">Rhizopus azygosporus</name>
    <name type="common">Rhizopus microsporus var. azygosporus</name>
    <dbReference type="NCBI Taxonomy" id="86630"/>
    <lineage>
        <taxon>Eukaryota</taxon>
        <taxon>Fungi</taxon>
        <taxon>Fungi incertae sedis</taxon>
        <taxon>Mucoromycota</taxon>
        <taxon>Mucoromycotina</taxon>
        <taxon>Mucoromycetes</taxon>
        <taxon>Mucorales</taxon>
        <taxon>Mucorineae</taxon>
        <taxon>Rhizopodaceae</taxon>
        <taxon>Rhizopus</taxon>
    </lineage>
</organism>
<evidence type="ECO:0000313" key="3">
    <source>
        <dbReference type="EMBL" id="RCH96438.1"/>
    </source>
</evidence>
<feature type="region of interest" description="Disordered" evidence="1">
    <location>
        <begin position="247"/>
        <end position="278"/>
    </location>
</feature>
<evidence type="ECO:0000256" key="1">
    <source>
        <dbReference type="SAM" id="MobiDB-lite"/>
    </source>
</evidence>
<dbReference type="STRING" id="86630.A0A367K2N8"/>
<accession>A0A367K2N8</accession>
<protein>
    <recommendedName>
        <fullName evidence="2">Little elongation complex subunit 2 C-terminal domain-containing protein</fullName>
    </recommendedName>
</protein>
<proteinExistence type="predicted"/>
<dbReference type="GO" id="GO:0008023">
    <property type="term" value="C:transcription elongation factor complex"/>
    <property type="evidence" value="ECO:0007669"/>
    <property type="project" value="InterPro"/>
</dbReference>
<dbReference type="PANTHER" id="PTHR14633:SF3">
    <property type="entry name" value="LITTLE ELONGATION COMPLEX SUBUNIT 2"/>
    <property type="match status" value="1"/>
</dbReference>
<feature type="compositionally biased region" description="Basic and acidic residues" evidence="1">
    <location>
        <begin position="1"/>
        <end position="15"/>
    </location>
</feature>
<feature type="region of interest" description="Disordered" evidence="1">
    <location>
        <begin position="140"/>
        <end position="159"/>
    </location>
</feature>
<dbReference type="EMBL" id="PJQL01000369">
    <property type="protein sequence ID" value="RCH96438.1"/>
    <property type="molecule type" value="Genomic_DNA"/>
</dbReference>
<dbReference type="OrthoDB" id="289162at2759"/>
<evidence type="ECO:0000313" key="4">
    <source>
        <dbReference type="Proteomes" id="UP000252139"/>
    </source>
</evidence>
<feature type="domain" description="Little elongation complex subunit 2 C-terminal" evidence="2">
    <location>
        <begin position="608"/>
        <end position="811"/>
    </location>
</feature>
<dbReference type="GO" id="GO:0042796">
    <property type="term" value="P:snRNA transcription by RNA polymerase III"/>
    <property type="evidence" value="ECO:0007669"/>
    <property type="project" value="TreeGrafter"/>
</dbReference>
<sequence>MPDQHKKEIMNEPLRKSKRLRKESIDNESELSPKLQKLDQQAQDTLTHSDLENNQNETLDQTVQSNKNDLEETESLLDLDHSDINELTDSINDQLAMESNENEEQPTPLKEELIIDQQQIDTASVDQEDAQSIIDIMEHMSNNENDGETESDDYFGSEEDTDTQSIRHETENEEILAPDTLKISDREISNLSAGQQEVRNENLKASGIFFTQEAYEAYTISYNLVPELHGLLQSAILSRREFECLNEETNDPSPSEHVFTPGENISSEPEDQSEPEPVLQTPNLLDAVLNNLEQYQGDSNNTQQGVSDLEIAAQFADMNDNTDTKETKDNQYSKLTRQQHRQFISLSDQIKKGTPLSDPERFLYNSLCIAFKAEQEEYVNQQRKRMLDSKVYDILDNKVDTMIKEYYALENKRIQKYPRFYRCFNFVKMPVAIPQEKPILSFKKSLLKSGQISACKPEVFESPRRIDIFKHYIDTGKTYEDDIAYGTYYKKKMPPNLSDDRIVHDIIKHTRFEVVISSSSLLKLVEIQNDLSTSTYIPLTVKQENDYKTLIFDRPLPKEALTKREMNKIVYDLAFKSLCLDWAKRHPISSTSKSNINSSDTEGWDYNNDENLQYNHWTFGEDLNILIRHQSDGELFSQNTTRTADKKVTLVSKLDYQICEEREEVVTPAERAMNWLRSYIGGHSIVMEGRIDLVNNRLVRVDKKQMIDIMGDRWQPIGESELIRQTFINLQKYCMLNALCHINNSSHLFVFYRILEPGQYLLHHKPGDRNFLIYQSIDGQVNENDSSIIDLHEKYGDNSPYPSDSANCFIPAWKSNEEQVAWTFPLK</sequence>
<gene>
    <name evidence="3" type="ORF">CU097_014448</name>
</gene>
<feature type="compositionally biased region" description="Polar residues" evidence="1">
    <location>
        <begin position="38"/>
        <end position="67"/>
    </location>
</feature>
<reference evidence="3 4" key="1">
    <citation type="journal article" date="2018" name="G3 (Bethesda)">
        <title>Phylogenetic and Phylogenomic Definition of Rhizopus Species.</title>
        <authorList>
            <person name="Gryganskyi A.P."/>
            <person name="Golan J."/>
            <person name="Dolatabadi S."/>
            <person name="Mondo S."/>
            <person name="Robb S."/>
            <person name="Idnurm A."/>
            <person name="Muszewska A."/>
            <person name="Steczkiewicz K."/>
            <person name="Masonjones S."/>
            <person name="Liao H.L."/>
            <person name="Gajdeczka M.T."/>
            <person name="Anike F."/>
            <person name="Vuek A."/>
            <person name="Anishchenko I.M."/>
            <person name="Voigt K."/>
            <person name="de Hoog G.S."/>
            <person name="Smith M.E."/>
            <person name="Heitman J."/>
            <person name="Vilgalys R."/>
            <person name="Stajich J.E."/>
        </authorList>
    </citation>
    <scope>NUCLEOTIDE SEQUENCE [LARGE SCALE GENOMIC DNA]</scope>
    <source>
        <strain evidence="3 4">CBS 357.93</strain>
    </source>
</reference>
<keyword evidence="4" id="KW-1185">Reference proteome</keyword>
<dbReference type="Pfam" id="PF10505">
    <property type="entry name" value="NARG2_C"/>
    <property type="match status" value="1"/>
</dbReference>
<evidence type="ECO:0000259" key="2">
    <source>
        <dbReference type="Pfam" id="PF10505"/>
    </source>
</evidence>
<comment type="caution">
    <text evidence="3">The sequence shown here is derived from an EMBL/GenBank/DDBJ whole genome shotgun (WGS) entry which is preliminary data.</text>
</comment>
<name>A0A367K2N8_RHIAZ</name>
<dbReference type="InterPro" id="IPR019535">
    <property type="entry name" value="ICE2_C"/>
</dbReference>
<dbReference type="PANTHER" id="PTHR14633">
    <property type="entry name" value="LITTLE ELONGATION COMPLEX SUBUNIT 2"/>
    <property type="match status" value="1"/>
</dbReference>
<dbReference type="AlphaFoldDB" id="A0A367K2N8"/>
<feature type="compositionally biased region" description="Acidic residues" evidence="1">
    <location>
        <begin position="145"/>
        <end position="159"/>
    </location>
</feature>
<dbReference type="Proteomes" id="UP000252139">
    <property type="component" value="Unassembled WGS sequence"/>
</dbReference>
<feature type="region of interest" description="Disordered" evidence="1">
    <location>
        <begin position="1"/>
        <end position="71"/>
    </location>
</feature>
<dbReference type="GO" id="GO:0042795">
    <property type="term" value="P:snRNA transcription by RNA polymerase II"/>
    <property type="evidence" value="ECO:0007669"/>
    <property type="project" value="TreeGrafter"/>
</dbReference>